<proteinExistence type="predicted"/>
<dbReference type="OrthoDB" id="9152354at2"/>
<gene>
    <name evidence="1" type="ORF">CVP04_00010</name>
</gene>
<reference evidence="1 2" key="1">
    <citation type="submission" date="2017-11" db="EMBL/GenBank/DDBJ databases">
        <title>Reclassification of Bisgaard taxon 5 as Caviibacterium pharyngocola gen. nov., sp. nov.</title>
        <authorList>
            <person name="Christensen H."/>
        </authorList>
    </citation>
    <scope>NUCLEOTIDE SEQUENCE [LARGE SCALE GENOMIC DNA]</scope>
    <source>
        <strain evidence="1 2">7_3</strain>
    </source>
</reference>
<comment type="caution">
    <text evidence="1">The sequence shown here is derived from an EMBL/GenBank/DDBJ whole genome shotgun (WGS) entry which is preliminary data.</text>
</comment>
<protein>
    <recommendedName>
        <fullName evidence="3">DUF1186 domain-containing protein</fullName>
    </recommendedName>
</protein>
<name>A0A2M8RZ39_9PAST</name>
<evidence type="ECO:0008006" key="3">
    <source>
        <dbReference type="Google" id="ProtNLM"/>
    </source>
</evidence>
<evidence type="ECO:0000313" key="1">
    <source>
        <dbReference type="EMBL" id="PJG84134.1"/>
    </source>
</evidence>
<evidence type="ECO:0000313" key="2">
    <source>
        <dbReference type="Proteomes" id="UP000230282"/>
    </source>
</evidence>
<dbReference type="AlphaFoldDB" id="A0A2M8RZ39"/>
<keyword evidence="2" id="KW-1185">Reference proteome</keyword>
<dbReference type="EMBL" id="PHGZ01000001">
    <property type="protein sequence ID" value="PJG84134.1"/>
    <property type="molecule type" value="Genomic_DNA"/>
</dbReference>
<organism evidence="1 2">
    <name type="scientific">Caviibacterium pharyngocola</name>
    <dbReference type="NCBI Taxonomy" id="28159"/>
    <lineage>
        <taxon>Bacteria</taxon>
        <taxon>Pseudomonadati</taxon>
        <taxon>Pseudomonadota</taxon>
        <taxon>Gammaproteobacteria</taxon>
        <taxon>Pasteurellales</taxon>
        <taxon>Pasteurellaceae</taxon>
        <taxon>Caviibacterium</taxon>
    </lineage>
</organism>
<dbReference type="RefSeq" id="WP_100295483.1">
    <property type="nucleotide sequence ID" value="NZ_PHGZ01000001.1"/>
</dbReference>
<dbReference type="Proteomes" id="UP000230282">
    <property type="component" value="Unassembled WGS sequence"/>
</dbReference>
<accession>A0A2M8RZ39</accession>
<sequence length="231" mass="27479">MNVNEIDDLLYSIPEQIDYTTIIDEVDLEDIPKERVNKLIDILNNYSNYEFYQVFKAGGLLCHWGIEEGFIYISNLLLSSGQESIRKEFLEGYDYKYILSAIQGYIVCKIHTEEESIARNKIYPCIKEIINLAKTKFFSIAGFYYLIFERYNEYVPLIEDYLGYIIKHPQENYWNIHDTTKLLLKMKSNVVEKIFEENGKQLSDFGLEENSNSPSKKEEKKEKGYFWWLKW</sequence>